<keyword evidence="4" id="KW-1185">Reference proteome</keyword>
<keyword evidence="1" id="KW-1133">Transmembrane helix</keyword>
<evidence type="ECO:0000259" key="2">
    <source>
        <dbReference type="Pfam" id="PF04092"/>
    </source>
</evidence>
<evidence type="ECO:0000313" key="4">
    <source>
        <dbReference type="Proteomes" id="UP000224006"/>
    </source>
</evidence>
<dbReference type="PRINTS" id="PR01801">
    <property type="entry name" value="SURFCEANTIGN"/>
</dbReference>
<dbReference type="KEGG" id="bbes:BESB_050120"/>
<keyword evidence="1" id="KW-0812">Transmembrane</keyword>
<sequence length="376" mass="39964">MKPFSRTRTSRLRLSVRASQRSVQQKIYSSLAVGIVATLVFACAAVLPHYTSFATPVAETKKSACTPDENRTICACVKENGSTEGLLATVSGKSNVLQISCDTNQTYAPSGLRGSKVCPAKAESLTTCIAGDKSSIDIASLLVNAPPELGWKPTTDQRGAEQPKILTIPEGTFPFTDEKFIVGCLNGERERSNTACHVTVKISARPTKTENQHVTCAYGAESNKNHQSITLSPSQNSFTLACGDKGEIVQTDYQERFCAVSGDKKAVTACTGDYKAILPSYERGWWAESSDQKQTFTLTIPEDKFPENEAKLMVQCQAASEAIATKGDAGTLEGPTVCSVDVTIQGAGPASSASAIESTDGTDMLLLLVGAGIFAH</sequence>
<dbReference type="VEuPathDB" id="ToxoDB:BESB_050120"/>
<dbReference type="InterPro" id="IPR028352">
    <property type="entry name" value="Surface_antig_SAG1"/>
</dbReference>
<accession>A0A2A9MMK7</accession>
<dbReference type="GeneID" id="40309942"/>
<dbReference type="InterPro" id="IPR007226">
    <property type="entry name" value="SRS_dom"/>
</dbReference>
<dbReference type="EMBL" id="NWUJ01000003">
    <property type="protein sequence ID" value="PFH36820.1"/>
    <property type="molecule type" value="Genomic_DNA"/>
</dbReference>
<dbReference type="InterPro" id="IPR036755">
    <property type="entry name" value="SRS_dom_sf"/>
</dbReference>
<gene>
    <name evidence="3" type="ORF">BESB_050120</name>
</gene>
<feature type="domain" description="SRS" evidence="2">
    <location>
        <begin position="71"/>
        <end position="202"/>
    </location>
</feature>
<dbReference type="AlphaFoldDB" id="A0A2A9MMK7"/>
<dbReference type="Pfam" id="PF04092">
    <property type="entry name" value="SAG"/>
    <property type="match status" value="2"/>
</dbReference>
<dbReference type="GO" id="GO:0016020">
    <property type="term" value="C:membrane"/>
    <property type="evidence" value="ECO:0007669"/>
    <property type="project" value="InterPro"/>
</dbReference>
<reference evidence="3 4" key="1">
    <citation type="submission" date="2017-09" db="EMBL/GenBank/DDBJ databases">
        <title>Genome sequencing of Besnoitia besnoiti strain Bb-Ger1.</title>
        <authorList>
            <person name="Schares G."/>
            <person name="Venepally P."/>
            <person name="Lorenzi H.A."/>
        </authorList>
    </citation>
    <scope>NUCLEOTIDE SEQUENCE [LARGE SCALE GENOMIC DNA]</scope>
    <source>
        <strain evidence="3 4">Bb-Ger1</strain>
    </source>
</reference>
<name>A0A2A9MMK7_BESBE</name>
<dbReference type="Proteomes" id="UP000224006">
    <property type="component" value="Chromosome III"/>
</dbReference>
<protein>
    <submittedName>
        <fullName evidence="3">SAG-related sequence</fullName>
    </submittedName>
</protein>
<dbReference type="Gene3D" id="2.60.40.1320">
    <property type="entry name" value="SRS domain"/>
    <property type="match status" value="2"/>
</dbReference>
<keyword evidence="1" id="KW-0472">Membrane</keyword>
<proteinExistence type="predicted"/>
<feature type="transmembrane region" description="Helical" evidence="1">
    <location>
        <begin position="27"/>
        <end position="47"/>
    </location>
</feature>
<dbReference type="RefSeq" id="XP_029220829.1">
    <property type="nucleotide sequence ID" value="XM_029363463.1"/>
</dbReference>
<feature type="domain" description="SRS" evidence="2">
    <location>
        <begin position="212"/>
        <end position="344"/>
    </location>
</feature>
<evidence type="ECO:0000256" key="1">
    <source>
        <dbReference type="SAM" id="Phobius"/>
    </source>
</evidence>
<dbReference type="SUPFAM" id="SSF74877">
    <property type="entry name" value="Major surface antigen p30, SAG1"/>
    <property type="match status" value="2"/>
</dbReference>
<organism evidence="3 4">
    <name type="scientific">Besnoitia besnoiti</name>
    <name type="common">Apicomplexan protozoan</name>
    <dbReference type="NCBI Taxonomy" id="94643"/>
    <lineage>
        <taxon>Eukaryota</taxon>
        <taxon>Sar</taxon>
        <taxon>Alveolata</taxon>
        <taxon>Apicomplexa</taxon>
        <taxon>Conoidasida</taxon>
        <taxon>Coccidia</taxon>
        <taxon>Eucoccidiorida</taxon>
        <taxon>Eimeriorina</taxon>
        <taxon>Sarcocystidae</taxon>
        <taxon>Besnoitia</taxon>
    </lineage>
</organism>
<comment type="caution">
    <text evidence="3">The sequence shown here is derived from an EMBL/GenBank/DDBJ whole genome shotgun (WGS) entry which is preliminary data.</text>
</comment>
<evidence type="ECO:0000313" key="3">
    <source>
        <dbReference type="EMBL" id="PFH36820.1"/>
    </source>
</evidence>